<comment type="caution">
    <text evidence="1">The sequence shown here is derived from an EMBL/GenBank/DDBJ whole genome shotgun (WGS) entry which is preliminary data.</text>
</comment>
<name>A0A448WXF4_9PLAT</name>
<proteinExistence type="predicted"/>
<keyword evidence="2" id="KW-1185">Reference proteome</keyword>
<dbReference type="AlphaFoldDB" id="A0A448WXF4"/>
<dbReference type="Proteomes" id="UP000784294">
    <property type="component" value="Unassembled WGS sequence"/>
</dbReference>
<reference evidence="1" key="1">
    <citation type="submission" date="2018-11" db="EMBL/GenBank/DDBJ databases">
        <authorList>
            <consortium name="Pathogen Informatics"/>
        </authorList>
    </citation>
    <scope>NUCLEOTIDE SEQUENCE</scope>
</reference>
<accession>A0A448WXF4</accession>
<evidence type="ECO:0000313" key="2">
    <source>
        <dbReference type="Proteomes" id="UP000784294"/>
    </source>
</evidence>
<gene>
    <name evidence="1" type="ORF">PXEA_LOCUS16073</name>
</gene>
<evidence type="ECO:0000313" key="1">
    <source>
        <dbReference type="EMBL" id="VEL22633.1"/>
    </source>
</evidence>
<feature type="non-terminal residue" evidence="1">
    <location>
        <position position="1"/>
    </location>
</feature>
<sequence>SGASLPASSFSPESPQRFLLGTTVSTQPTPLILPSTLASTHNISSGRTKSIIESGPRSSILGLSSSSTLGEQINRFVVLEY</sequence>
<dbReference type="EMBL" id="CAAALY010057583">
    <property type="protein sequence ID" value="VEL22633.1"/>
    <property type="molecule type" value="Genomic_DNA"/>
</dbReference>
<protein>
    <submittedName>
        <fullName evidence="1">Uncharacterized protein</fullName>
    </submittedName>
</protein>
<organism evidence="1 2">
    <name type="scientific">Protopolystoma xenopodis</name>
    <dbReference type="NCBI Taxonomy" id="117903"/>
    <lineage>
        <taxon>Eukaryota</taxon>
        <taxon>Metazoa</taxon>
        <taxon>Spiralia</taxon>
        <taxon>Lophotrochozoa</taxon>
        <taxon>Platyhelminthes</taxon>
        <taxon>Monogenea</taxon>
        <taxon>Polyopisthocotylea</taxon>
        <taxon>Polystomatidea</taxon>
        <taxon>Polystomatidae</taxon>
        <taxon>Protopolystoma</taxon>
    </lineage>
</organism>